<evidence type="ECO:0000313" key="1">
    <source>
        <dbReference type="EMBL" id="KAJ3498255.1"/>
    </source>
</evidence>
<keyword evidence="2" id="KW-1185">Reference proteome</keyword>
<organism evidence="1 2">
    <name type="scientific">Lecanicillium saksenae</name>
    <dbReference type="NCBI Taxonomy" id="468837"/>
    <lineage>
        <taxon>Eukaryota</taxon>
        <taxon>Fungi</taxon>
        <taxon>Dikarya</taxon>
        <taxon>Ascomycota</taxon>
        <taxon>Pezizomycotina</taxon>
        <taxon>Sordariomycetes</taxon>
        <taxon>Hypocreomycetidae</taxon>
        <taxon>Hypocreales</taxon>
        <taxon>Cordycipitaceae</taxon>
        <taxon>Lecanicillium</taxon>
    </lineage>
</organism>
<comment type="caution">
    <text evidence="1">The sequence shown here is derived from an EMBL/GenBank/DDBJ whole genome shotgun (WGS) entry which is preliminary data.</text>
</comment>
<accession>A0ACC1R4F4</accession>
<evidence type="ECO:0000313" key="2">
    <source>
        <dbReference type="Proteomes" id="UP001148737"/>
    </source>
</evidence>
<proteinExistence type="predicted"/>
<protein>
    <submittedName>
        <fullName evidence="1">Uncharacterized protein</fullName>
    </submittedName>
</protein>
<gene>
    <name evidence="1" type="ORF">NLG97_g1270</name>
</gene>
<reference evidence="1" key="1">
    <citation type="submission" date="2022-07" db="EMBL/GenBank/DDBJ databases">
        <title>Genome Sequence of Lecanicillium saksenae.</title>
        <authorList>
            <person name="Buettner E."/>
        </authorList>
    </citation>
    <scope>NUCLEOTIDE SEQUENCE</scope>
    <source>
        <strain evidence="1">VT-O1</strain>
    </source>
</reference>
<dbReference type="Proteomes" id="UP001148737">
    <property type="component" value="Unassembled WGS sequence"/>
</dbReference>
<sequence length="399" mass="44849">MTELIKAPLIAFAKKVMYSVLSKFKYGELQFIYKDQGLKKNLKNITFGCGMPSACIYIHNEWVWVRVFFSGSLICLINQSHNVDADKSRTLLAVLAPLFTSSNSIAKSKKNISDHYDLSNTIFAAFLSPDMSYSCPLWLPFQDAAASADSMQKAQERKYSYHIKAARLQPSDHVLEIGTGWGSFAIQAVQETGCTVTTITLSKEQVAWAEKAVRAAGLEAKIRVKYCDYREVEQLGVKYNKIVSIEMMEHLGLDHLSTYFSTINRLLVEDGGIATFQCSMVTESIFPGGAIPSLTEVTTAVNKGSKQALIIDRIESLGGYGRVLHEWSLAFDRNFESKIKPELVASYPGIMETGIDMFKRKWQFYFAYCQIGFDSQSLCSKTIRLRRKGTPVLAMDYYE</sequence>
<dbReference type="EMBL" id="JANAKD010000061">
    <property type="protein sequence ID" value="KAJ3498255.1"/>
    <property type="molecule type" value="Genomic_DNA"/>
</dbReference>
<name>A0ACC1R4F4_9HYPO</name>